<dbReference type="FunFam" id="3.20.20.70:FF:000154">
    <property type="entry name" value="Probable nitronate monooxygenase"/>
    <property type="match status" value="1"/>
</dbReference>
<evidence type="ECO:0000313" key="13">
    <source>
        <dbReference type="Proteomes" id="UP000754644"/>
    </source>
</evidence>
<evidence type="ECO:0000256" key="1">
    <source>
        <dbReference type="ARBA" id="ARBA00001917"/>
    </source>
</evidence>
<keyword evidence="8 12" id="KW-0503">Monooxygenase</keyword>
<name>A0A972VXW2_9GAMM</name>
<evidence type="ECO:0000256" key="4">
    <source>
        <dbReference type="ARBA" id="ARBA00022630"/>
    </source>
</evidence>
<dbReference type="GO" id="GO:0000166">
    <property type="term" value="F:nucleotide binding"/>
    <property type="evidence" value="ECO:0007669"/>
    <property type="project" value="UniProtKB-KW"/>
</dbReference>
<evidence type="ECO:0000256" key="10">
    <source>
        <dbReference type="ARBA" id="ARBA00049401"/>
    </source>
</evidence>
<evidence type="ECO:0000256" key="3">
    <source>
        <dbReference type="ARBA" id="ARBA00022575"/>
    </source>
</evidence>
<dbReference type="InterPro" id="IPR004136">
    <property type="entry name" value="NMO"/>
</dbReference>
<dbReference type="AlphaFoldDB" id="A0A972VXW2"/>
<evidence type="ECO:0000256" key="8">
    <source>
        <dbReference type="ARBA" id="ARBA00023033"/>
    </source>
</evidence>
<comment type="similarity">
    <text evidence="2">Belongs to the nitronate monooxygenase family. NMO class I subfamily.</text>
</comment>
<evidence type="ECO:0000256" key="2">
    <source>
        <dbReference type="ARBA" id="ARBA00009881"/>
    </source>
</evidence>
<accession>A0A972VXW2</accession>
<comment type="catalytic activity">
    <reaction evidence="10">
        <text>3 propionate 3-nitronate + 3 O2 + H2O = 3 3-oxopropanoate + 2 nitrate + nitrite + H2O2 + 3 H(+)</text>
        <dbReference type="Rhea" id="RHEA:57332"/>
        <dbReference type="ChEBI" id="CHEBI:15377"/>
        <dbReference type="ChEBI" id="CHEBI:15378"/>
        <dbReference type="ChEBI" id="CHEBI:15379"/>
        <dbReference type="ChEBI" id="CHEBI:16240"/>
        <dbReference type="ChEBI" id="CHEBI:16301"/>
        <dbReference type="ChEBI" id="CHEBI:17632"/>
        <dbReference type="ChEBI" id="CHEBI:33190"/>
        <dbReference type="ChEBI" id="CHEBI:136067"/>
    </reaction>
</comment>
<keyword evidence="5" id="KW-0288">FMN</keyword>
<evidence type="ECO:0000256" key="5">
    <source>
        <dbReference type="ARBA" id="ARBA00022643"/>
    </source>
</evidence>
<keyword evidence="7" id="KW-0560">Oxidoreductase</keyword>
<evidence type="ECO:0000256" key="11">
    <source>
        <dbReference type="ARBA" id="ARBA00067136"/>
    </source>
</evidence>
<dbReference type="EMBL" id="JABMOJ010000251">
    <property type="protein sequence ID" value="NQV65052.1"/>
    <property type="molecule type" value="Genomic_DNA"/>
</dbReference>
<gene>
    <name evidence="12" type="ORF">HQ497_06795</name>
</gene>
<evidence type="ECO:0000256" key="9">
    <source>
        <dbReference type="ARBA" id="ARBA00031155"/>
    </source>
</evidence>
<dbReference type="GO" id="GO:0018580">
    <property type="term" value="F:nitronate monooxygenase activity"/>
    <property type="evidence" value="ECO:0007669"/>
    <property type="project" value="InterPro"/>
</dbReference>
<protein>
    <recommendedName>
        <fullName evidence="11">Nitronate monooxygenase</fullName>
    </recommendedName>
    <alternativeName>
        <fullName evidence="9">Propionate 3-nitronate monooxygenase</fullName>
    </alternativeName>
</protein>
<dbReference type="GO" id="GO:0009636">
    <property type="term" value="P:response to toxic substance"/>
    <property type="evidence" value="ECO:0007669"/>
    <property type="project" value="UniProtKB-KW"/>
</dbReference>
<dbReference type="PANTHER" id="PTHR42747:SF3">
    <property type="entry name" value="NITRONATE MONOOXYGENASE-RELATED"/>
    <property type="match status" value="1"/>
</dbReference>
<comment type="caution">
    <text evidence="12">The sequence shown here is derived from an EMBL/GenBank/DDBJ whole genome shotgun (WGS) entry which is preliminary data.</text>
</comment>
<keyword evidence="4" id="KW-0285">Flavoprotein</keyword>
<dbReference type="PANTHER" id="PTHR42747">
    <property type="entry name" value="NITRONATE MONOOXYGENASE-RELATED"/>
    <property type="match status" value="1"/>
</dbReference>
<dbReference type="InterPro" id="IPR013785">
    <property type="entry name" value="Aldolase_TIM"/>
</dbReference>
<keyword evidence="3" id="KW-0216">Detoxification</keyword>
<dbReference type="Proteomes" id="UP000754644">
    <property type="component" value="Unassembled WGS sequence"/>
</dbReference>
<evidence type="ECO:0000256" key="6">
    <source>
        <dbReference type="ARBA" id="ARBA00022741"/>
    </source>
</evidence>
<sequence>MTWRNRRLLDQFGIQHPVLLAPMAGATNADMVIRVSNAGGMGGLGAAGLKPYKLRQVVREIKAGTELPFQVNLFAADTEHPATPAVIGPGLRDRLEGYHREMGLQELPEPRGLFGPAMEQLTVLLEEQVPVISFHFGVDQATVARIHAAGAQVICSATTVAEARTLAAAGVDAIIAQGAEAGGHRGTFQGDYSDALIGTLALVPQIKDAVNVPVIAAGGIMDARGLVAALALGASAVQMGTAFLGCRETPITEAWRQQLFSTEADQLVVTRVLSGKPARGIRNRYITELEALDEPMLPYPLQYSLSGVLRAHAQAQNNPDFLAMWSGQGIGLLQETTIEALMSDLVTGARRLISEL</sequence>
<keyword evidence="6" id="KW-0547">Nucleotide-binding</keyword>
<organism evidence="12 13">
    <name type="scientific">SAR86 cluster bacterium</name>
    <dbReference type="NCBI Taxonomy" id="2030880"/>
    <lineage>
        <taxon>Bacteria</taxon>
        <taxon>Pseudomonadati</taxon>
        <taxon>Pseudomonadota</taxon>
        <taxon>Gammaproteobacteria</taxon>
        <taxon>SAR86 cluster</taxon>
    </lineage>
</organism>
<dbReference type="SUPFAM" id="SSF51412">
    <property type="entry name" value="Inosine monophosphate dehydrogenase (IMPDH)"/>
    <property type="match status" value="1"/>
</dbReference>
<dbReference type="Gene3D" id="3.20.20.70">
    <property type="entry name" value="Aldolase class I"/>
    <property type="match status" value="1"/>
</dbReference>
<proteinExistence type="inferred from homology"/>
<dbReference type="CDD" id="cd04730">
    <property type="entry name" value="NPD_like"/>
    <property type="match status" value="1"/>
</dbReference>
<evidence type="ECO:0000313" key="12">
    <source>
        <dbReference type="EMBL" id="NQV65052.1"/>
    </source>
</evidence>
<evidence type="ECO:0000256" key="7">
    <source>
        <dbReference type="ARBA" id="ARBA00023002"/>
    </source>
</evidence>
<reference evidence="12" key="1">
    <citation type="submission" date="2020-05" db="EMBL/GenBank/DDBJ databases">
        <title>Sulfur intermediates as new biogeochemical hubs in an aquatic model microbial ecosystem.</title>
        <authorList>
            <person name="Vigneron A."/>
        </authorList>
    </citation>
    <scope>NUCLEOTIDE SEQUENCE</scope>
    <source>
        <strain evidence="12">Bin.250</strain>
    </source>
</reference>
<dbReference type="Pfam" id="PF03060">
    <property type="entry name" value="NMO"/>
    <property type="match status" value="1"/>
</dbReference>
<comment type="cofactor">
    <cofactor evidence="1">
        <name>FMN</name>
        <dbReference type="ChEBI" id="CHEBI:58210"/>
    </cofactor>
</comment>